<comment type="caution">
    <text evidence="2">The sequence shown here is derived from an EMBL/GenBank/DDBJ whole genome shotgun (WGS) entry which is preliminary data.</text>
</comment>
<reference evidence="2 3" key="1">
    <citation type="journal article" date="2013" name="Genome Announc.">
        <title>Draft Genome Sequence for Desulfovibrio africanus Strain PCS.</title>
        <authorList>
            <person name="Brown S.D."/>
            <person name="Utturkar S.M."/>
            <person name="Arkin A.P."/>
            <person name="Deutschbauer A.M."/>
            <person name="Elias D.A."/>
            <person name="Hazen T.C."/>
            <person name="Chakraborty R."/>
        </authorList>
    </citation>
    <scope>NUCLEOTIDE SEQUENCE [LARGE SCALE GENOMIC DNA]</scope>
    <source>
        <strain evidence="2 3">PCS</strain>
    </source>
</reference>
<proteinExistence type="predicted"/>
<dbReference type="GO" id="GO:0032259">
    <property type="term" value="P:methylation"/>
    <property type="evidence" value="ECO:0007669"/>
    <property type="project" value="UniProtKB-KW"/>
</dbReference>
<organism evidence="2 3">
    <name type="scientific">Desulfocurvibacter africanus PCS</name>
    <dbReference type="NCBI Taxonomy" id="1262666"/>
    <lineage>
        <taxon>Bacteria</taxon>
        <taxon>Pseudomonadati</taxon>
        <taxon>Thermodesulfobacteriota</taxon>
        <taxon>Desulfovibrionia</taxon>
        <taxon>Desulfovibrionales</taxon>
        <taxon>Desulfovibrionaceae</taxon>
        <taxon>Desulfocurvibacter</taxon>
    </lineage>
</organism>
<dbReference type="RefSeq" id="WP_005984174.1">
    <property type="nucleotide sequence ID" value="NZ_AOSV01000004.1"/>
</dbReference>
<evidence type="ECO:0000313" key="2">
    <source>
        <dbReference type="EMBL" id="EMG38427.1"/>
    </source>
</evidence>
<name>M5PVR4_DESAF</name>
<dbReference type="SUPFAM" id="SSF53335">
    <property type="entry name" value="S-adenosyl-L-methionine-dependent methyltransferases"/>
    <property type="match status" value="1"/>
</dbReference>
<dbReference type="Gene3D" id="3.40.50.150">
    <property type="entry name" value="Vaccinia Virus protein VP39"/>
    <property type="match status" value="1"/>
</dbReference>
<dbReference type="PATRIC" id="fig|1262666.3.peg.730"/>
<dbReference type="InterPro" id="IPR029063">
    <property type="entry name" value="SAM-dependent_MTases_sf"/>
</dbReference>
<keyword evidence="2" id="KW-0830">Ubiquinone</keyword>
<dbReference type="Proteomes" id="UP000011922">
    <property type="component" value="Unassembled WGS sequence"/>
</dbReference>
<keyword evidence="2" id="KW-0808">Transferase</keyword>
<dbReference type="EMBL" id="AOSV01000004">
    <property type="protein sequence ID" value="EMG38427.1"/>
    <property type="molecule type" value="Genomic_DNA"/>
</dbReference>
<protein>
    <submittedName>
        <fullName evidence="2">Methylase involved in ubiquinone/menaquinone biosynthesis</fullName>
    </submittedName>
</protein>
<gene>
    <name evidence="2" type="ORF">PCS_00725</name>
</gene>
<dbReference type="Pfam" id="PF08241">
    <property type="entry name" value="Methyltransf_11"/>
    <property type="match status" value="1"/>
</dbReference>
<dbReference type="AlphaFoldDB" id="M5PVR4"/>
<feature type="domain" description="Methyltransferase type 11" evidence="1">
    <location>
        <begin position="41"/>
        <end position="103"/>
    </location>
</feature>
<keyword evidence="2" id="KW-0489">Methyltransferase</keyword>
<dbReference type="GO" id="GO:0008757">
    <property type="term" value="F:S-adenosylmethionine-dependent methyltransferase activity"/>
    <property type="evidence" value="ECO:0007669"/>
    <property type="project" value="InterPro"/>
</dbReference>
<sequence length="242" mass="28415">MFFPERIRFIRKSDHVLEIGPGAYPYPRANVYLDKKFSPEEQLAQFGEATRKRELESLVYYTGNTFPFADKEFDYVICSHVLEHVAPQDLPTFIGELTRIANRGYIEVPNVFYEYLCNTPVHLWLIGNHGDKLHFCLKKQDNNVLLNTMRHCFYHTDLALPFLFSRYRELFFIGFEWIESIDYSIDEGTDNLFGLSELQRFQRPMINPDNWTTESLPPAGVLLSMIKAKLIGGLKKHFRFTR</sequence>
<evidence type="ECO:0000259" key="1">
    <source>
        <dbReference type="Pfam" id="PF08241"/>
    </source>
</evidence>
<dbReference type="InterPro" id="IPR013216">
    <property type="entry name" value="Methyltransf_11"/>
</dbReference>
<evidence type="ECO:0000313" key="3">
    <source>
        <dbReference type="Proteomes" id="UP000011922"/>
    </source>
</evidence>
<dbReference type="OrthoDB" id="9799324at2"/>
<accession>M5PVR4</accession>